<comment type="caution">
    <text evidence="4">The sequence shown here is derived from an EMBL/GenBank/DDBJ whole genome shotgun (WGS) entry which is preliminary data.</text>
</comment>
<dbReference type="GO" id="GO:0008270">
    <property type="term" value="F:zinc ion binding"/>
    <property type="evidence" value="ECO:0007669"/>
    <property type="project" value="UniProtKB-KW"/>
</dbReference>
<feature type="domain" description="CCHC-type" evidence="3">
    <location>
        <begin position="160"/>
        <end position="175"/>
    </location>
</feature>
<accession>A0A1J6I0A7</accession>
<keyword evidence="1" id="KW-0862">Zinc</keyword>
<reference evidence="4" key="1">
    <citation type="submission" date="2016-11" db="EMBL/GenBank/DDBJ databases">
        <title>The genome of Nicotiana attenuata.</title>
        <authorList>
            <person name="Xu S."/>
            <person name="Brockmoeller T."/>
            <person name="Gaquerel E."/>
            <person name="Navarro A."/>
            <person name="Kuhl H."/>
            <person name="Gase K."/>
            <person name="Ling Z."/>
            <person name="Zhou W."/>
            <person name="Kreitzer C."/>
            <person name="Stanke M."/>
            <person name="Tang H."/>
            <person name="Lyons E."/>
            <person name="Pandey P."/>
            <person name="Pandey S.P."/>
            <person name="Timmermann B."/>
            <person name="Baldwin I.T."/>
        </authorList>
    </citation>
    <scope>NUCLEOTIDE SEQUENCE [LARGE SCALE GENOMIC DNA]</scope>
    <source>
        <strain evidence="4">UT</strain>
    </source>
</reference>
<evidence type="ECO:0000313" key="4">
    <source>
        <dbReference type="EMBL" id="OIS97947.1"/>
    </source>
</evidence>
<dbReference type="SMART" id="SM00343">
    <property type="entry name" value="ZnF_C2HC"/>
    <property type="match status" value="1"/>
</dbReference>
<organism evidence="4 5">
    <name type="scientific">Nicotiana attenuata</name>
    <name type="common">Coyote tobacco</name>
    <dbReference type="NCBI Taxonomy" id="49451"/>
    <lineage>
        <taxon>Eukaryota</taxon>
        <taxon>Viridiplantae</taxon>
        <taxon>Streptophyta</taxon>
        <taxon>Embryophyta</taxon>
        <taxon>Tracheophyta</taxon>
        <taxon>Spermatophyta</taxon>
        <taxon>Magnoliopsida</taxon>
        <taxon>eudicotyledons</taxon>
        <taxon>Gunneridae</taxon>
        <taxon>Pentapetalae</taxon>
        <taxon>asterids</taxon>
        <taxon>lamiids</taxon>
        <taxon>Solanales</taxon>
        <taxon>Solanaceae</taxon>
        <taxon>Nicotianoideae</taxon>
        <taxon>Nicotianeae</taxon>
        <taxon>Nicotiana</taxon>
    </lineage>
</organism>
<dbReference type="AlphaFoldDB" id="A0A1J6I0A7"/>
<dbReference type="Proteomes" id="UP000187609">
    <property type="component" value="Unassembled WGS sequence"/>
</dbReference>
<feature type="coiled-coil region" evidence="2">
    <location>
        <begin position="90"/>
        <end position="117"/>
    </location>
</feature>
<dbReference type="Gramene" id="OIS97947">
    <property type="protein sequence ID" value="OIS97947"/>
    <property type="gene ID" value="A4A49_62392"/>
</dbReference>
<name>A0A1J6I0A7_NICAT</name>
<sequence>MDIDYAIRKDEPHIIETNTPVEIALHEQWEWSNRLSTMFIKTKIIASIRGSVEQYTNVNALLNLIDEQFETSDKALASTLIMKFTSVRGVREHIIKMRDLAAQLKTLEIEMSETFLEVPLVMETGESAFMATQGKRTHQTKKKGKGKIPLETDIKKEPLCFFCRKNGHMKKDCTKFQKWLEKKG</sequence>
<dbReference type="InterPro" id="IPR001878">
    <property type="entry name" value="Znf_CCHC"/>
</dbReference>
<dbReference type="SUPFAM" id="SSF57756">
    <property type="entry name" value="Retrovirus zinc finger-like domains"/>
    <property type="match status" value="1"/>
</dbReference>
<dbReference type="PROSITE" id="PS50158">
    <property type="entry name" value="ZF_CCHC"/>
    <property type="match status" value="1"/>
</dbReference>
<evidence type="ECO:0000259" key="3">
    <source>
        <dbReference type="PROSITE" id="PS50158"/>
    </source>
</evidence>
<evidence type="ECO:0000256" key="1">
    <source>
        <dbReference type="PROSITE-ProRule" id="PRU00047"/>
    </source>
</evidence>
<dbReference type="OMA" id="IALHEQW"/>
<dbReference type="SMR" id="A0A1J6I0A7"/>
<keyword evidence="5" id="KW-1185">Reference proteome</keyword>
<dbReference type="GO" id="GO:0003676">
    <property type="term" value="F:nucleic acid binding"/>
    <property type="evidence" value="ECO:0007669"/>
    <property type="project" value="InterPro"/>
</dbReference>
<keyword evidence="1" id="KW-0479">Metal-binding</keyword>
<dbReference type="InterPro" id="IPR036875">
    <property type="entry name" value="Znf_CCHC_sf"/>
</dbReference>
<evidence type="ECO:0000313" key="5">
    <source>
        <dbReference type="Proteomes" id="UP000187609"/>
    </source>
</evidence>
<feature type="non-terminal residue" evidence="4">
    <location>
        <position position="184"/>
    </location>
</feature>
<evidence type="ECO:0000256" key="2">
    <source>
        <dbReference type="SAM" id="Coils"/>
    </source>
</evidence>
<gene>
    <name evidence="4" type="ORF">A4A49_62392</name>
</gene>
<dbReference type="Gene3D" id="4.10.60.10">
    <property type="entry name" value="Zinc finger, CCHC-type"/>
    <property type="match status" value="1"/>
</dbReference>
<dbReference type="Pfam" id="PF00098">
    <property type="entry name" value="zf-CCHC"/>
    <property type="match status" value="1"/>
</dbReference>
<dbReference type="EMBL" id="MJEQ01037192">
    <property type="protein sequence ID" value="OIS97947.1"/>
    <property type="molecule type" value="Genomic_DNA"/>
</dbReference>
<keyword evidence="1" id="KW-0863">Zinc-finger</keyword>
<keyword evidence="2" id="KW-0175">Coiled coil</keyword>
<proteinExistence type="predicted"/>
<protein>
    <recommendedName>
        <fullName evidence="3">CCHC-type domain-containing protein</fullName>
    </recommendedName>
</protein>